<proteinExistence type="predicted"/>
<keyword evidence="7" id="KW-1185">Reference proteome</keyword>
<protein>
    <recommendedName>
        <fullName evidence="5">Nucleoporin Nup54 alpha-helical domain-containing protein</fullName>
    </recommendedName>
</protein>
<dbReference type="InterPro" id="IPR025712">
    <property type="entry name" value="Nup54_alpha-helical_dom"/>
</dbReference>
<dbReference type="Pfam" id="PF13874">
    <property type="entry name" value="Nup54"/>
    <property type="match status" value="1"/>
</dbReference>
<dbReference type="EMBL" id="JBDODL010001373">
    <property type="protein sequence ID" value="MES1921460.1"/>
    <property type="molecule type" value="Genomic_DNA"/>
</dbReference>
<keyword evidence="3" id="KW-0539">Nucleus</keyword>
<evidence type="ECO:0000313" key="6">
    <source>
        <dbReference type="EMBL" id="MES1921460.1"/>
    </source>
</evidence>
<evidence type="ECO:0000256" key="3">
    <source>
        <dbReference type="ARBA" id="ARBA00023242"/>
    </source>
</evidence>
<dbReference type="Proteomes" id="UP001439008">
    <property type="component" value="Unassembled WGS sequence"/>
</dbReference>
<evidence type="ECO:0000256" key="1">
    <source>
        <dbReference type="ARBA" id="ARBA00004123"/>
    </source>
</evidence>
<dbReference type="PANTHER" id="PTHR13000">
    <property type="entry name" value="NUCLEOPORIN P54"/>
    <property type="match status" value="1"/>
</dbReference>
<organism evidence="6 7">
    <name type="scientific">Bonamia ostreae</name>
    <dbReference type="NCBI Taxonomy" id="126728"/>
    <lineage>
        <taxon>Eukaryota</taxon>
        <taxon>Sar</taxon>
        <taxon>Rhizaria</taxon>
        <taxon>Endomyxa</taxon>
        <taxon>Ascetosporea</taxon>
        <taxon>Haplosporida</taxon>
        <taxon>Bonamia</taxon>
    </lineage>
</organism>
<comment type="caution">
    <text evidence="6">The sequence shown here is derived from an EMBL/GenBank/DDBJ whole genome shotgun (WGS) entry which is preliminary data.</text>
</comment>
<feature type="coiled-coil region" evidence="4">
    <location>
        <begin position="229"/>
        <end position="256"/>
    </location>
</feature>
<accession>A0ABV2AP55</accession>
<keyword evidence="2" id="KW-0813">Transport</keyword>
<evidence type="ECO:0000313" key="7">
    <source>
        <dbReference type="Proteomes" id="UP001439008"/>
    </source>
</evidence>
<gene>
    <name evidence="6" type="ORF">MHBO_002994</name>
</gene>
<feature type="domain" description="Nucleoporin Nup54 alpha-helical" evidence="5">
    <location>
        <begin position="58"/>
        <end position="176"/>
    </location>
</feature>
<evidence type="ECO:0000256" key="4">
    <source>
        <dbReference type="SAM" id="Coils"/>
    </source>
</evidence>
<name>A0ABV2AP55_9EUKA</name>
<dbReference type="PANTHER" id="PTHR13000:SF0">
    <property type="entry name" value="NUCLEOPORIN P54"/>
    <property type="match status" value="1"/>
</dbReference>
<reference evidence="6 7" key="1">
    <citation type="journal article" date="2024" name="BMC Biol.">
        <title>Comparative genomics of Ascetosporea gives new insight into the evolutionary basis for animal parasitism in Rhizaria.</title>
        <authorList>
            <person name="Hiltunen Thoren M."/>
            <person name="Onut-Brannstrom I."/>
            <person name="Alfjorden A."/>
            <person name="Peckova H."/>
            <person name="Swords F."/>
            <person name="Hooper C."/>
            <person name="Holzer A.S."/>
            <person name="Bass D."/>
            <person name="Burki F."/>
        </authorList>
    </citation>
    <scope>NUCLEOTIDE SEQUENCE [LARGE SCALE GENOMIC DNA]</scope>
    <source>
        <strain evidence="6">20-A016</strain>
    </source>
</reference>
<evidence type="ECO:0000256" key="2">
    <source>
        <dbReference type="ARBA" id="ARBA00022448"/>
    </source>
</evidence>
<sequence>MMAEINNMYSKEQNQLSGIMTALKHLFRRINPTSPNNLFQAVLYDNKPTPDGQEFLCPPNADVIKWQEGVSTNPDDTRLTAIHIDSFASLKERVALQNTFKKIFAEKALKMQSEINAFEQNQLFSVDSPLKELISSFSDLSPRLIRAIAQKERLYSKVNLNGFDPEEDLKNLFNRTNNLKLQSVGLIERLDKLNENLEMAEKKDLVQQKSLDESEEFDETDFEIMFNALKSYQTRLDRVEQNIDQIADELDLKIAKKEE</sequence>
<dbReference type="InterPro" id="IPR024864">
    <property type="entry name" value="Nup54/Nup57/Nup44"/>
</dbReference>
<keyword evidence="4" id="KW-0175">Coiled coil</keyword>
<comment type="subcellular location">
    <subcellularLocation>
        <location evidence="1">Nucleus</location>
    </subcellularLocation>
</comment>
<evidence type="ECO:0000259" key="5">
    <source>
        <dbReference type="Pfam" id="PF13874"/>
    </source>
</evidence>